<reference evidence="1" key="1">
    <citation type="submission" date="2020-04" db="EMBL/GenBank/DDBJ databases">
        <authorList>
            <person name="Alioto T."/>
            <person name="Alioto T."/>
            <person name="Gomez Garrido J."/>
        </authorList>
    </citation>
    <scope>NUCLEOTIDE SEQUENCE</scope>
    <source>
        <strain evidence="1">A484AB</strain>
    </source>
</reference>
<dbReference type="EMBL" id="CACRXK020002288">
    <property type="protein sequence ID" value="CAB3993580.1"/>
    <property type="molecule type" value="Genomic_DNA"/>
</dbReference>
<dbReference type="OrthoDB" id="6781220at2759"/>
<name>A0A7D9HWH0_PARCT</name>
<dbReference type="InterPro" id="IPR036691">
    <property type="entry name" value="Endo/exonu/phosph_ase_sf"/>
</dbReference>
<dbReference type="PANTHER" id="PTHR33395">
    <property type="entry name" value="TRANSCRIPTASE, PUTATIVE-RELATED-RELATED"/>
    <property type="match status" value="1"/>
</dbReference>
<dbReference type="Gene3D" id="3.60.10.10">
    <property type="entry name" value="Endonuclease/exonuclease/phosphatase"/>
    <property type="match status" value="1"/>
</dbReference>
<gene>
    <name evidence="1" type="ORF">PACLA_8A039588</name>
</gene>
<evidence type="ECO:0000313" key="2">
    <source>
        <dbReference type="Proteomes" id="UP001152795"/>
    </source>
</evidence>
<sequence>MQYDIVCVCETWLNDFILDNEILPGYTIHRKGRRDNMRGGGVHNVAVRNELRSSKKLLLEGEQSEPLMMELYPVNCTKPILGVFYRPPNSDVDTLKELRNSLDRLEESCQLVLVSDLNLPDIDWSMDFPSPTSQAGFKEELFCDIIADQFLYENIDGPTHLRGNKLDCVLCNVPELITDVNFVNPTDLFPSDHYFIKFDIKLCFQKAKASTSKNINLNMTPKTDQEISQIQISEYEVEQCLNNLDTSKAYGPDGIPPRLLKECSKEISPSLCSLFNKSLATGRVSVGWKQTNGISIHKKDRVEPVTNYRSISLLSILSNVLERSVFNSICLYD</sequence>
<dbReference type="GO" id="GO:0031012">
    <property type="term" value="C:extracellular matrix"/>
    <property type="evidence" value="ECO:0007669"/>
    <property type="project" value="TreeGrafter"/>
</dbReference>
<comment type="caution">
    <text evidence="1">The sequence shown here is derived from an EMBL/GenBank/DDBJ whole genome shotgun (WGS) entry which is preliminary data.</text>
</comment>
<dbReference type="AlphaFoldDB" id="A0A7D9HWH0"/>
<accession>A0A7D9HWH0</accession>
<keyword evidence="2" id="KW-1185">Reference proteome</keyword>
<proteinExistence type="predicted"/>
<organism evidence="1 2">
    <name type="scientific">Paramuricea clavata</name>
    <name type="common">Red gorgonian</name>
    <name type="synonym">Violescent sea-whip</name>
    <dbReference type="NCBI Taxonomy" id="317549"/>
    <lineage>
        <taxon>Eukaryota</taxon>
        <taxon>Metazoa</taxon>
        <taxon>Cnidaria</taxon>
        <taxon>Anthozoa</taxon>
        <taxon>Octocorallia</taxon>
        <taxon>Malacalcyonacea</taxon>
        <taxon>Plexauridae</taxon>
        <taxon>Paramuricea</taxon>
    </lineage>
</organism>
<evidence type="ECO:0000313" key="1">
    <source>
        <dbReference type="EMBL" id="CAB3993580.1"/>
    </source>
</evidence>
<dbReference type="Proteomes" id="UP001152795">
    <property type="component" value="Unassembled WGS sequence"/>
</dbReference>
<dbReference type="SUPFAM" id="SSF56219">
    <property type="entry name" value="DNase I-like"/>
    <property type="match status" value="1"/>
</dbReference>
<dbReference type="PANTHER" id="PTHR33395:SF22">
    <property type="entry name" value="REVERSE TRANSCRIPTASE DOMAIN-CONTAINING PROTEIN"/>
    <property type="match status" value="1"/>
</dbReference>
<protein>
    <submittedName>
        <fullName evidence="1">Uncharacterized protein</fullName>
    </submittedName>
</protein>